<dbReference type="InterPro" id="IPR001304">
    <property type="entry name" value="C-type_lectin-like"/>
</dbReference>
<accession>A0A3Q2WEC5</accession>
<dbReference type="PROSITE" id="PS50041">
    <property type="entry name" value="C_TYPE_LECTIN_2"/>
    <property type="match status" value="1"/>
</dbReference>
<name>A0A3Q2WEC5_HAPBU</name>
<keyword evidence="1" id="KW-1015">Disulfide bond</keyword>
<evidence type="ECO:0000259" key="2">
    <source>
        <dbReference type="PROSITE" id="PS50041"/>
    </source>
</evidence>
<dbReference type="STRING" id="8153.ENSHBUP00000024303"/>
<keyword evidence="4" id="KW-1185">Reference proteome</keyword>
<dbReference type="PROSITE" id="PS00615">
    <property type="entry name" value="C_TYPE_LECTIN_1"/>
    <property type="match status" value="1"/>
</dbReference>
<dbReference type="AlphaFoldDB" id="A0A3Q2WEC5"/>
<reference evidence="3" key="2">
    <citation type="submission" date="2025-09" db="UniProtKB">
        <authorList>
            <consortium name="Ensembl"/>
        </authorList>
    </citation>
    <scope>IDENTIFICATION</scope>
</reference>
<dbReference type="InterPro" id="IPR018378">
    <property type="entry name" value="C-type_lectin_CS"/>
</dbReference>
<evidence type="ECO:0000256" key="1">
    <source>
        <dbReference type="ARBA" id="ARBA00023157"/>
    </source>
</evidence>
<dbReference type="Gene3D" id="3.10.100.10">
    <property type="entry name" value="Mannose-Binding Protein A, subunit A"/>
    <property type="match status" value="1"/>
</dbReference>
<sequence>MFSCRYENAFLVSLVGLRPEKYFWTGLSNTEDRNTFKWTTERNWGYGEPNNHNDSEHCTEMDPNLRMRWNDQHCDAYNSWICQLRKGETG</sequence>
<dbReference type="Pfam" id="PF00059">
    <property type="entry name" value="Lectin_C"/>
    <property type="match status" value="1"/>
</dbReference>
<reference evidence="3" key="1">
    <citation type="submission" date="2025-08" db="UniProtKB">
        <authorList>
            <consortium name="Ensembl"/>
        </authorList>
    </citation>
    <scope>IDENTIFICATION</scope>
</reference>
<organism evidence="3 4">
    <name type="scientific">Haplochromis burtoni</name>
    <name type="common">Burton's mouthbrooder</name>
    <name type="synonym">Chromis burtoni</name>
    <dbReference type="NCBI Taxonomy" id="8153"/>
    <lineage>
        <taxon>Eukaryota</taxon>
        <taxon>Metazoa</taxon>
        <taxon>Chordata</taxon>
        <taxon>Craniata</taxon>
        <taxon>Vertebrata</taxon>
        <taxon>Euteleostomi</taxon>
        <taxon>Actinopterygii</taxon>
        <taxon>Neopterygii</taxon>
        <taxon>Teleostei</taxon>
        <taxon>Neoteleostei</taxon>
        <taxon>Acanthomorphata</taxon>
        <taxon>Ovalentaria</taxon>
        <taxon>Cichlomorphae</taxon>
        <taxon>Cichliformes</taxon>
        <taxon>Cichlidae</taxon>
        <taxon>African cichlids</taxon>
        <taxon>Pseudocrenilabrinae</taxon>
        <taxon>Haplochromini</taxon>
        <taxon>Haplochromis</taxon>
    </lineage>
</organism>
<dbReference type="OMA" id="ANSCTAM"/>
<feature type="domain" description="C-type lectin" evidence="2">
    <location>
        <begin position="1"/>
        <end position="83"/>
    </location>
</feature>
<dbReference type="Ensembl" id="ENSHBUT00000008891.1">
    <property type="protein sequence ID" value="ENSHBUP00000024303.1"/>
    <property type="gene ID" value="ENSHBUG00000005615.1"/>
</dbReference>
<evidence type="ECO:0000313" key="3">
    <source>
        <dbReference type="Ensembl" id="ENSHBUP00000024303.1"/>
    </source>
</evidence>
<dbReference type="Proteomes" id="UP000264840">
    <property type="component" value="Unplaced"/>
</dbReference>
<dbReference type="InterPro" id="IPR016186">
    <property type="entry name" value="C-type_lectin-like/link_sf"/>
</dbReference>
<evidence type="ECO:0000313" key="4">
    <source>
        <dbReference type="Proteomes" id="UP000264840"/>
    </source>
</evidence>
<protein>
    <recommendedName>
        <fullName evidence="2">C-type lectin domain-containing protein</fullName>
    </recommendedName>
</protein>
<dbReference type="CDD" id="cd00037">
    <property type="entry name" value="CLECT"/>
    <property type="match status" value="1"/>
</dbReference>
<dbReference type="InterPro" id="IPR016187">
    <property type="entry name" value="CTDL_fold"/>
</dbReference>
<dbReference type="SUPFAM" id="SSF56436">
    <property type="entry name" value="C-type lectin-like"/>
    <property type="match status" value="1"/>
</dbReference>
<dbReference type="PANTHER" id="PTHR22803">
    <property type="entry name" value="MANNOSE, PHOSPHOLIPASE, LECTIN RECEPTOR RELATED"/>
    <property type="match status" value="1"/>
</dbReference>
<dbReference type="InterPro" id="IPR050111">
    <property type="entry name" value="C-type_lectin/snaclec_domain"/>
</dbReference>
<proteinExistence type="predicted"/>